<evidence type="ECO:0000256" key="1">
    <source>
        <dbReference type="SAM" id="MobiDB-lite"/>
    </source>
</evidence>
<evidence type="ECO:0000313" key="3">
    <source>
        <dbReference type="Proteomes" id="UP001295684"/>
    </source>
</evidence>
<dbReference type="AlphaFoldDB" id="A0AAD1XLX2"/>
<organism evidence="2 3">
    <name type="scientific">Euplotes crassus</name>
    <dbReference type="NCBI Taxonomy" id="5936"/>
    <lineage>
        <taxon>Eukaryota</taxon>
        <taxon>Sar</taxon>
        <taxon>Alveolata</taxon>
        <taxon>Ciliophora</taxon>
        <taxon>Intramacronucleata</taxon>
        <taxon>Spirotrichea</taxon>
        <taxon>Hypotrichia</taxon>
        <taxon>Euplotida</taxon>
        <taxon>Euplotidae</taxon>
        <taxon>Moneuplotes</taxon>
    </lineage>
</organism>
<evidence type="ECO:0000313" key="2">
    <source>
        <dbReference type="EMBL" id="CAI2375062.1"/>
    </source>
</evidence>
<dbReference type="EMBL" id="CAMPGE010016510">
    <property type="protein sequence ID" value="CAI2375062.1"/>
    <property type="molecule type" value="Genomic_DNA"/>
</dbReference>
<dbReference type="SUPFAM" id="SSF82185">
    <property type="entry name" value="Histone H3 K4-specific methyltransferase SET7/9 N-terminal domain"/>
    <property type="match status" value="1"/>
</dbReference>
<reference evidence="2" key="1">
    <citation type="submission" date="2023-07" db="EMBL/GenBank/DDBJ databases">
        <authorList>
            <consortium name="AG Swart"/>
            <person name="Singh M."/>
            <person name="Singh A."/>
            <person name="Seah K."/>
            <person name="Emmerich C."/>
        </authorList>
    </citation>
    <scope>NUCLEOTIDE SEQUENCE</scope>
    <source>
        <strain evidence="2">DP1</strain>
    </source>
</reference>
<dbReference type="Proteomes" id="UP001295684">
    <property type="component" value="Unassembled WGS sequence"/>
</dbReference>
<comment type="caution">
    <text evidence="2">The sequence shown here is derived from an EMBL/GenBank/DDBJ whole genome shotgun (WGS) entry which is preliminary data.</text>
</comment>
<keyword evidence="3" id="KW-1185">Reference proteome</keyword>
<sequence>MGSTCCTVCTVCDVSAQDSKGGILKYIDEKNVTTRRKHRNKGKAGSCDHNSNGRVIKFADDDHGLQHKETSESQRKTAIKNANKNRKNLIKKGNYVSKEKTMKKLLQDPDSDFLIPEVEEVLEDLPEYGYFQNYKDLKGAYEFIDHSIFSDGSKYCGQLLSGTNLKEGLGYIILPEGSLIQGEFEAGEPIFGRFIQTTGDVYEGYLQNYKPNGEGKLSRGGEVVHKGKFSKGVYCDNKASKKKTSKSQKNKKKKQRRGSC</sequence>
<feature type="region of interest" description="Disordered" evidence="1">
    <location>
        <begin position="237"/>
        <end position="260"/>
    </location>
</feature>
<gene>
    <name evidence="2" type="ORF">ECRASSUSDP1_LOCUS16422</name>
</gene>
<feature type="compositionally biased region" description="Basic residues" evidence="1">
    <location>
        <begin position="240"/>
        <end position="260"/>
    </location>
</feature>
<protein>
    <submittedName>
        <fullName evidence="2">Uncharacterized protein</fullName>
    </submittedName>
</protein>
<name>A0AAD1XLX2_EUPCR</name>
<accession>A0AAD1XLX2</accession>
<proteinExistence type="predicted"/>